<dbReference type="InterPro" id="IPR031259">
    <property type="entry name" value="ILBP"/>
</dbReference>
<dbReference type="Pfam" id="PF00061">
    <property type="entry name" value="Lipocalin"/>
    <property type="match status" value="1"/>
</dbReference>
<dbReference type="InterPro" id="IPR000566">
    <property type="entry name" value="Lipocln_cytosolic_FA-bd_dom"/>
</dbReference>
<dbReference type="Proteomes" id="UP000675881">
    <property type="component" value="Chromosome 1"/>
</dbReference>
<evidence type="ECO:0000259" key="2">
    <source>
        <dbReference type="Pfam" id="PF00061"/>
    </source>
</evidence>
<gene>
    <name evidence="3" type="ORF">LSAA_1118</name>
</gene>
<evidence type="ECO:0000256" key="1">
    <source>
        <dbReference type="ARBA" id="ARBA00008390"/>
    </source>
</evidence>
<keyword evidence="4" id="KW-1185">Reference proteome</keyword>
<sequence>MRNGGHIHIESNFISIYKRTKSDNYDAFLAKIGLNFLIRKAACLASATLTISKTSEGKWHFKTETTMRTTEIEFNVGEDWVETMSGGYKVDCSATLEDNTLTIIQKPQDAEGKMITLVRKFSEEGIDVTMTIEEVVSLIEHGRYAASLWAALKVADHQNIGYHFLDKQPENVSRILKNYMMGISVLLFLGVIPLLYNAWGLWCHQPFMLIFHYFSVIGTCRQPTGSSDEAKGCLSGSEGGASTGCESGSLSCHFWISIGKWISNGNITIAAVEVQRRHCTCHRYTMGVCILQTTKVGPTIPPGGQSQQR</sequence>
<dbReference type="GO" id="GO:0008289">
    <property type="term" value="F:lipid binding"/>
    <property type="evidence" value="ECO:0007669"/>
    <property type="project" value="InterPro"/>
</dbReference>
<evidence type="ECO:0000313" key="4">
    <source>
        <dbReference type="Proteomes" id="UP000675881"/>
    </source>
</evidence>
<dbReference type="SUPFAM" id="SSF50814">
    <property type="entry name" value="Lipocalins"/>
    <property type="match status" value="1"/>
</dbReference>
<dbReference type="AlphaFoldDB" id="A0A7R8GYR7"/>
<reference evidence="3" key="1">
    <citation type="submission" date="2021-02" db="EMBL/GenBank/DDBJ databases">
        <authorList>
            <person name="Bekaert M."/>
        </authorList>
    </citation>
    <scope>NUCLEOTIDE SEQUENCE</scope>
    <source>
        <strain evidence="3">IoA-00</strain>
    </source>
</reference>
<proteinExistence type="inferred from homology"/>
<name>A0A7R8GYR7_LEPSM</name>
<dbReference type="OrthoDB" id="354351at2759"/>
<dbReference type="Gene3D" id="2.40.128.20">
    <property type="match status" value="1"/>
</dbReference>
<feature type="domain" description="Lipocalin/cytosolic fatty-acid binding" evidence="2">
    <location>
        <begin position="20"/>
        <end position="139"/>
    </location>
</feature>
<dbReference type="InterPro" id="IPR012674">
    <property type="entry name" value="Calycin"/>
</dbReference>
<organism evidence="3 4">
    <name type="scientific">Lepeophtheirus salmonis</name>
    <name type="common">Salmon louse</name>
    <name type="synonym">Caligus salmonis</name>
    <dbReference type="NCBI Taxonomy" id="72036"/>
    <lineage>
        <taxon>Eukaryota</taxon>
        <taxon>Metazoa</taxon>
        <taxon>Ecdysozoa</taxon>
        <taxon>Arthropoda</taxon>
        <taxon>Crustacea</taxon>
        <taxon>Multicrustacea</taxon>
        <taxon>Hexanauplia</taxon>
        <taxon>Copepoda</taxon>
        <taxon>Siphonostomatoida</taxon>
        <taxon>Caligidae</taxon>
        <taxon>Lepeophtheirus</taxon>
    </lineage>
</organism>
<accession>A0A7R8GYR7</accession>
<dbReference type="CDD" id="cd00742">
    <property type="entry name" value="FABP"/>
    <property type="match status" value="1"/>
</dbReference>
<evidence type="ECO:0000313" key="3">
    <source>
        <dbReference type="EMBL" id="CAF2751360.1"/>
    </source>
</evidence>
<dbReference type="EMBL" id="HG994580">
    <property type="protein sequence ID" value="CAF2751360.1"/>
    <property type="molecule type" value="Genomic_DNA"/>
</dbReference>
<comment type="similarity">
    <text evidence="1">Belongs to the calycin superfamily. Fatty-acid binding protein (FABP) family.</text>
</comment>
<dbReference type="PANTHER" id="PTHR11955">
    <property type="entry name" value="FATTY ACID BINDING PROTEIN"/>
    <property type="match status" value="1"/>
</dbReference>
<protein>
    <submittedName>
        <fullName evidence="3">(salmon louse) hypothetical protein</fullName>
    </submittedName>
</protein>